<comment type="caution">
    <text evidence="2">The sequence shown here is derived from an EMBL/GenBank/DDBJ whole genome shotgun (WGS) entry which is preliminary data.</text>
</comment>
<feature type="region of interest" description="Disordered" evidence="1">
    <location>
        <begin position="102"/>
        <end position="143"/>
    </location>
</feature>
<gene>
    <name evidence="2" type="ORF">CMUS01_10096</name>
</gene>
<dbReference type="AlphaFoldDB" id="A0A8H6N937"/>
<sequence length="155" mass="17429">MIIINNKNNNDDRPVGRSLDVVDLSQCQTDHPRRPKPAGATRPGWHATWWLVGSKRDEEFHVSFRRLEERILVGGISTSMWSISNLVTDLFAISAAGEMNRRGVKSRDIRRGRRERQKAARSADSSSHIAGIPAPPRQKDRTGLSPCFTKFVLAI</sequence>
<keyword evidence="3" id="KW-1185">Reference proteome</keyword>
<name>A0A8H6N937_9PEZI</name>
<accession>A0A8H6N937</accession>
<evidence type="ECO:0000313" key="2">
    <source>
        <dbReference type="EMBL" id="KAF6824764.1"/>
    </source>
</evidence>
<evidence type="ECO:0000313" key="3">
    <source>
        <dbReference type="Proteomes" id="UP000639643"/>
    </source>
</evidence>
<protein>
    <submittedName>
        <fullName evidence="2">Uncharacterized protein</fullName>
    </submittedName>
</protein>
<proteinExistence type="predicted"/>
<evidence type="ECO:0000256" key="1">
    <source>
        <dbReference type="SAM" id="MobiDB-lite"/>
    </source>
</evidence>
<dbReference type="EMBL" id="WIGM01000453">
    <property type="protein sequence ID" value="KAF6824764.1"/>
    <property type="molecule type" value="Genomic_DNA"/>
</dbReference>
<organism evidence="2 3">
    <name type="scientific">Colletotrichum musicola</name>
    <dbReference type="NCBI Taxonomy" id="2175873"/>
    <lineage>
        <taxon>Eukaryota</taxon>
        <taxon>Fungi</taxon>
        <taxon>Dikarya</taxon>
        <taxon>Ascomycota</taxon>
        <taxon>Pezizomycotina</taxon>
        <taxon>Sordariomycetes</taxon>
        <taxon>Hypocreomycetidae</taxon>
        <taxon>Glomerellales</taxon>
        <taxon>Glomerellaceae</taxon>
        <taxon>Colletotrichum</taxon>
        <taxon>Colletotrichum orchidearum species complex</taxon>
    </lineage>
</organism>
<dbReference type="Proteomes" id="UP000639643">
    <property type="component" value="Unassembled WGS sequence"/>
</dbReference>
<reference evidence="2" key="1">
    <citation type="journal article" date="2020" name="Phytopathology">
        <title>Genome Sequence Resources of Colletotrichum truncatum, C. plurivorum, C. musicola, and C. sojae: Four Species Pathogenic to Soybean (Glycine max).</title>
        <authorList>
            <person name="Rogerio F."/>
            <person name="Boufleur T.R."/>
            <person name="Ciampi-Guillardi M."/>
            <person name="Sukno S.A."/>
            <person name="Thon M.R."/>
            <person name="Massola Junior N.S."/>
            <person name="Baroncelli R."/>
        </authorList>
    </citation>
    <scope>NUCLEOTIDE SEQUENCE</scope>
    <source>
        <strain evidence="2">LFN0074</strain>
    </source>
</reference>